<dbReference type="AlphaFoldDB" id="A0A5Q0H4K4"/>
<proteinExistence type="predicted"/>
<dbReference type="Pfam" id="PF13193">
    <property type="entry name" value="AMP-binding_C"/>
    <property type="match status" value="1"/>
</dbReference>
<evidence type="ECO:0000259" key="2">
    <source>
        <dbReference type="Pfam" id="PF13193"/>
    </source>
</evidence>
<dbReference type="InterPro" id="IPR025110">
    <property type="entry name" value="AMP-bd_C"/>
</dbReference>
<dbReference type="PANTHER" id="PTHR45527:SF1">
    <property type="entry name" value="FATTY ACID SYNTHASE"/>
    <property type="match status" value="1"/>
</dbReference>
<dbReference type="NCBIfam" id="TIGR01733">
    <property type="entry name" value="AA-adenyl-dom"/>
    <property type="match status" value="1"/>
</dbReference>
<dbReference type="GO" id="GO:0005737">
    <property type="term" value="C:cytoplasm"/>
    <property type="evidence" value="ECO:0007669"/>
    <property type="project" value="TreeGrafter"/>
</dbReference>
<dbReference type="Gene3D" id="3.30.559.30">
    <property type="entry name" value="Nonribosomal peptide synthetase, condensation domain"/>
    <property type="match status" value="1"/>
</dbReference>
<dbReference type="OrthoDB" id="2472181at2"/>
<dbReference type="FunFam" id="3.40.50.980:FF:000001">
    <property type="entry name" value="Non-ribosomal peptide synthetase"/>
    <property type="match status" value="1"/>
</dbReference>
<dbReference type="InterPro" id="IPR000873">
    <property type="entry name" value="AMP-dep_synth/lig_dom"/>
</dbReference>
<evidence type="ECO:0000313" key="4">
    <source>
        <dbReference type="Proteomes" id="UP000325787"/>
    </source>
</evidence>
<dbReference type="PANTHER" id="PTHR45527">
    <property type="entry name" value="NONRIBOSOMAL PEPTIDE SYNTHETASE"/>
    <property type="match status" value="1"/>
</dbReference>
<dbReference type="CDD" id="cd05930">
    <property type="entry name" value="A_NRPS"/>
    <property type="match status" value="1"/>
</dbReference>
<dbReference type="Pfam" id="PF00501">
    <property type="entry name" value="AMP-binding"/>
    <property type="match status" value="1"/>
</dbReference>
<protein>
    <submittedName>
        <fullName evidence="3">Amino acid adenylation domain-containing protein</fullName>
    </submittedName>
</protein>
<sequence length="836" mass="87603">MPDPTHLTDRAWLVSGEPDLARARRRLAAAHPSPHLTSYDLSRVEGGYSFAGEDRSAACWGELVRAEVEAAKADPATPARVTLAKLAPRRYLAVVVTRGGADPRAVLSLVLDPDAPEHPGVPEQRATSAIPAVELPAALRGGGRASGSAGTLVRPCAPVTGFAAAAGVSAPAVLAAAVAVLLARYRGTPDVDLVVSAPDPVLVPVRVDERAYAMDLVREVQRALDHATPVPPGLGATVAVSCHDDTEPEAIGSCTVTPVHVSDGRATHELAIALTAAGELRIDHDAGLFDTRAVFLAANRLVAVLADLTADRAVHDVLALTADERDAVAAWSRGQEQAVEDTCLHTLVERHAAATPDAVAVVCGEDRLTYGELNARANRIAHRLRASGIGADDLVAVLADRAAGSIASMLGVLKSGAAYVPVEPSYPAERIRHVLADSGARAVVAHRPFDAPVPVISPDDCAGQPEHDPGVAVDPADLAYLIYTSGSTGVPKGVAVSHRAIVVSTHARGVGGPPPERDLVTMPLCFDGAAGGLYWTLTGGGTVVLPTEVEAHDLLALRALLLRTRVTHVHSVPSHYGLVLQAAGGEGLEQLRLVSVGGEPMPPKLVAWHLFDCPEAVLLNDYGPTECAVWATAHGCGLPDATGAKIPIGGPLPNYRVHVLDGRLRPVPPGLPGEIWIGGPAVARGYHRRPATTAERFLPDPFGAPGDRLYRTGDRGLWSVEGELHITGRVDNQVKLRGFRVELGEIEAAVRRHRSVADCAVTVRTAPNGVDQVLAFVASPDAGLTDGDLRGEVARLLPAYMHPDRFVVLPELPRSPSGKLDAQALRSFELDPVATP</sequence>
<dbReference type="InterPro" id="IPR045851">
    <property type="entry name" value="AMP-bd_C_sf"/>
</dbReference>
<dbReference type="InterPro" id="IPR010071">
    <property type="entry name" value="AA_adenyl_dom"/>
</dbReference>
<dbReference type="Gene3D" id="3.40.50.12780">
    <property type="entry name" value="N-terminal domain of ligase-like"/>
    <property type="match status" value="1"/>
</dbReference>
<dbReference type="InterPro" id="IPR020845">
    <property type="entry name" value="AMP-binding_CS"/>
</dbReference>
<dbReference type="GO" id="GO:0031177">
    <property type="term" value="F:phosphopantetheine binding"/>
    <property type="evidence" value="ECO:0007669"/>
    <property type="project" value="TreeGrafter"/>
</dbReference>
<gene>
    <name evidence="3" type="ORF">EKG83_30665</name>
</gene>
<keyword evidence="4" id="KW-1185">Reference proteome</keyword>
<accession>A0A5Q0H4K4</accession>
<evidence type="ECO:0000313" key="3">
    <source>
        <dbReference type="EMBL" id="QFZ21168.1"/>
    </source>
</evidence>
<dbReference type="PROSITE" id="PS00455">
    <property type="entry name" value="AMP_BINDING"/>
    <property type="match status" value="1"/>
</dbReference>
<name>A0A5Q0H4K4_SACSY</name>
<dbReference type="Gene3D" id="3.30.300.30">
    <property type="match status" value="1"/>
</dbReference>
<dbReference type="InterPro" id="IPR042099">
    <property type="entry name" value="ANL_N_sf"/>
</dbReference>
<dbReference type="GO" id="GO:0044550">
    <property type="term" value="P:secondary metabolite biosynthetic process"/>
    <property type="evidence" value="ECO:0007669"/>
    <property type="project" value="TreeGrafter"/>
</dbReference>
<dbReference type="SUPFAM" id="SSF56801">
    <property type="entry name" value="Acetyl-CoA synthetase-like"/>
    <property type="match status" value="1"/>
</dbReference>
<dbReference type="GO" id="GO:0043041">
    <property type="term" value="P:amino acid activation for nonribosomal peptide biosynthetic process"/>
    <property type="evidence" value="ECO:0007669"/>
    <property type="project" value="TreeGrafter"/>
</dbReference>
<organism evidence="3 4">
    <name type="scientific">Saccharothrix syringae</name>
    <name type="common">Nocardiopsis syringae</name>
    <dbReference type="NCBI Taxonomy" id="103733"/>
    <lineage>
        <taxon>Bacteria</taxon>
        <taxon>Bacillati</taxon>
        <taxon>Actinomycetota</taxon>
        <taxon>Actinomycetes</taxon>
        <taxon>Pseudonocardiales</taxon>
        <taxon>Pseudonocardiaceae</taxon>
        <taxon>Saccharothrix</taxon>
    </lineage>
</organism>
<dbReference type="Proteomes" id="UP000325787">
    <property type="component" value="Chromosome"/>
</dbReference>
<dbReference type="KEGG" id="ssyi:EKG83_30665"/>
<dbReference type="RefSeq" id="WP_051766176.1">
    <property type="nucleotide sequence ID" value="NZ_CP034550.1"/>
</dbReference>
<feature type="domain" description="AMP-dependent synthetase/ligase" evidence="1">
    <location>
        <begin position="349"/>
        <end position="687"/>
    </location>
</feature>
<dbReference type="SUPFAM" id="SSF52777">
    <property type="entry name" value="CoA-dependent acyltransferases"/>
    <property type="match status" value="1"/>
</dbReference>
<dbReference type="EMBL" id="CP034550">
    <property type="protein sequence ID" value="QFZ21168.1"/>
    <property type="molecule type" value="Genomic_DNA"/>
</dbReference>
<reference evidence="4" key="1">
    <citation type="journal article" date="2021" name="Curr. Microbiol.">
        <title>Complete genome of nocamycin-producing strain Saccharothrix syringae NRRL B-16468 reveals the biosynthetic potential for secondary metabolites.</title>
        <authorList>
            <person name="Mo X."/>
            <person name="Yang S."/>
        </authorList>
    </citation>
    <scope>NUCLEOTIDE SEQUENCE [LARGE SCALE GENOMIC DNA]</scope>
    <source>
        <strain evidence="4">ATCC 51364 / DSM 43886 / JCM 6844 / KCTC 9398 / NBRC 14523 / NRRL B-16468 / INA 2240</strain>
    </source>
</reference>
<evidence type="ECO:0000259" key="1">
    <source>
        <dbReference type="Pfam" id="PF00501"/>
    </source>
</evidence>
<feature type="domain" description="AMP-binding enzyme C-terminal" evidence="2">
    <location>
        <begin position="745"/>
        <end position="819"/>
    </location>
</feature>